<dbReference type="CDD" id="cd02980">
    <property type="entry name" value="TRX_Fd_family"/>
    <property type="match status" value="1"/>
</dbReference>
<protein>
    <submittedName>
        <fullName evidence="1">(2Fe-2S) ferredoxin domain-containing protein</fullName>
    </submittedName>
</protein>
<dbReference type="OrthoDB" id="9800597at2"/>
<accession>A0A844ZL94</accession>
<reference evidence="1 2" key="1">
    <citation type="submission" date="2019-12" db="EMBL/GenBank/DDBJ databases">
        <title>Genomic-based taxomic classification of the family Erythrobacteraceae.</title>
        <authorList>
            <person name="Xu L."/>
        </authorList>
    </citation>
    <scope>NUCLEOTIDE SEQUENCE [LARGE SCALE GENOMIC DNA]</scope>
    <source>
        <strain evidence="1 2">JCM 16339</strain>
    </source>
</reference>
<dbReference type="EMBL" id="WTYY01000003">
    <property type="protein sequence ID" value="MXO88585.1"/>
    <property type="molecule type" value="Genomic_DNA"/>
</dbReference>
<proteinExistence type="predicted"/>
<dbReference type="RefSeq" id="WP_160590781.1">
    <property type="nucleotide sequence ID" value="NZ_BAAAFP010000001.1"/>
</dbReference>
<dbReference type="SUPFAM" id="SSF52833">
    <property type="entry name" value="Thioredoxin-like"/>
    <property type="match status" value="1"/>
</dbReference>
<evidence type="ECO:0000313" key="2">
    <source>
        <dbReference type="Proteomes" id="UP000435243"/>
    </source>
</evidence>
<organism evidence="1 2">
    <name type="scientific">Alteraurantiacibacter aestuarii</name>
    <dbReference type="NCBI Taxonomy" id="650004"/>
    <lineage>
        <taxon>Bacteria</taxon>
        <taxon>Pseudomonadati</taxon>
        <taxon>Pseudomonadota</taxon>
        <taxon>Alphaproteobacteria</taxon>
        <taxon>Sphingomonadales</taxon>
        <taxon>Erythrobacteraceae</taxon>
        <taxon>Alteraurantiacibacter</taxon>
    </lineage>
</organism>
<sequence>MSDTGHSPDQLEQASRALHKIGGETIERHIFLCGISEKQECCRREEGERAWKFLKKRLKQLGLFGPKRQDGSGGIQRSKADCLQICVAGPIAMIWPDRIWYHSCNEDVLEQIIQQHLIGGEPVEEFRLRGRADQADESA</sequence>
<dbReference type="Gene3D" id="3.40.30.10">
    <property type="entry name" value="Glutaredoxin"/>
    <property type="match status" value="1"/>
</dbReference>
<evidence type="ECO:0000313" key="1">
    <source>
        <dbReference type="EMBL" id="MXO88585.1"/>
    </source>
</evidence>
<dbReference type="AlphaFoldDB" id="A0A844ZL94"/>
<comment type="caution">
    <text evidence="1">The sequence shown here is derived from an EMBL/GenBank/DDBJ whole genome shotgun (WGS) entry which is preliminary data.</text>
</comment>
<name>A0A844ZL94_9SPHN</name>
<gene>
    <name evidence="1" type="ORF">GRI32_07510</name>
</gene>
<dbReference type="InterPro" id="IPR036249">
    <property type="entry name" value="Thioredoxin-like_sf"/>
</dbReference>
<keyword evidence="2" id="KW-1185">Reference proteome</keyword>
<dbReference type="Proteomes" id="UP000435243">
    <property type="component" value="Unassembled WGS sequence"/>
</dbReference>